<dbReference type="AlphaFoldDB" id="A0A2P2QBU6"/>
<feature type="transmembrane region" description="Helical" evidence="1">
    <location>
        <begin position="47"/>
        <end position="63"/>
    </location>
</feature>
<sequence>MRRRRSFICIASWETGGRPLLLAYQEEPTMKSKTTGIPTLEKGFSGWELIRLLIILGLIFLIFPQS</sequence>
<evidence type="ECO:0000256" key="1">
    <source>
        <dbReference type="SAM" id="Phobius"/>
    </source>
</evidence>
<name>A0A2P2QBU6_RHIMU</name>
<evidence type="ECO:0000313" key="2">
    <source>
        <dbReference type="EMBL" id="MBX64387.1"/>
    </source>
</evidence>
<accession>A0A2P2QBU6</accession>
<organism evidence="2">
    <name type="scientific">Rhizophora mucronata</name>
    <name type="common">Asiatic mangrove</name>
    <dbReference type="NCBI Taxonomy" id="61149"/>
    <lineage>
        <taxon>Eukaryota</taxon>
        <taxon>Viridiplantae</taxon>
        <taxon>Streptophyta</taxon>
        <taxon>Embryophyta</taxon>
        <taxon>Tracheophyta</taxon>
        <taxon>Spermatophyta</taxon>
        <taxon>Magnoliopsida</taxon>
        <taxon>eudicotyledons</taxon>
        <taxon>Gunneridae</taxon>
        <taxon>Pentapetalae</taxon>
        <taxon>rosids</taxon>
        <taxon>fabids</taxon>
        <taxon>Malpighiales</taxon>
        <taxon>Rhizophoraceae</taxon>
        <taxon>Rhizophora</taxon>
    </lineage>
</organism>
<protein>
    <submittedName>
        <fullName evidence="2">Uncharacterized protein</fullName>
    </submittedName>
</protein>
<keyword evidence="1" id="KW-0472">Membrane</keyword>
<keyword evidence="1" id="KW-0812">Transmembrane</keyword>
<keyword evidence="1" id="KW-1133">Transmembrane helix</keyword>
<proteinExistence type="predicted"/>
<dbReference type="EMBL" id="GGEC01083903">
    <property type="protein sequence ID" value="MBX64387.1"/>
    <property type="molecule type" value="Transcribed_RNA"/>
</dbReference>
<reference evidence="2" key="1">
    <citation type="submission" date="2018-02" db="EMBL/GenBank/DDBJ databases">
        <title>Rhizophora mucronata_Transcriptome.</title>
        <authorList>
            <person name="Meera S.P."/>
            <person name="Sreeshan A."/>
            <person name="Augustine A."/>
        </authorList>
    </citation>
    <scope>NUCLEOTIDE SEQUENCE</scope>
    <source>
        <tissue evidence="2">Leaf</tissue>
    </source>
</reference>